<keyword evidence="14" id="KW-0472">Membrane</keyword>
<proteinExistence type="inferred from homology"/>
<evidence type="ECO:0000256" key="8">
    <source>
        <dbReference type="ARBA" id="ARBA00022737"/>
    </source>
</evidence>
<evidence type="ECO:0000256" key="4">
    <source>
        <dbReference type="ARBA" id="ARBA00022448"/>
    </source>
</evidence>
<sequence>GVLRVHVVEAKQLMNMDFGGKSDPYAIITVGAQEFRTQTINNTINPKWDFWCEFQIEEMKGQKLAAVLYDKDTTGQDDFLGRNEVDVNAVVKKGQADLTITIIRVKSGLVHLRLTWLTLSSSLADLKAAIAETQLLRVTSMSTGLLMVFIDSGVMQNARPMKKPDPYAQDFTFLINNPDSDTLHIKIIDQKSTQEIGYFVYNLISLIEKLDLQVDSQPYRLTKSGPDSKINLSLQMRILKYVGASEEAQNEGPLTRGSSLKKPDTPTSTVPSEPNTPVRISKQESKESIQSGSSSSLQQPAEEVILPTKAPPGAESPPSGLRNRIPSTTSSAGEAGLGRIQLTLRYSVQRQRLVVVVHKIVNLPLRDPTNIPDPYVKLYLLPERAKDSKRKTETMKDNCNPVYDETFEYLLSQGELNSRQLEVSVVTRKGWFSSGSPVMGQVIVSLGDLDLSKAVTSWFDLQPESLKEV</sequence>
<feature type="compositionally biased region" description="Polar residues" evidence="15">
    <location>
        <begin position="265"/>
        <end position="275"/>
    </location>
</feature>
<dbReference type="Gene3D" id="2.60.40.150">
    <property type="entry name" value="C2 domain"/>
    <property type="match status" value="3"/>
</dbReference>
<dbReference type="AlphaFoldDB" id="A0AAD7ZRU0"/>
<evidence type="ECO:0000256" key="15">
    <source>
        <dbReference type="SAM" id="MobiDB-lite"/>
    </source>
</evidence>
<keyword evidence="7" id="KW-0479">Metal-binding</keyword>
<evidence type="ECO:0000256" key="6">
    <source>
        <dbReference type="ARBA" id="ARBA00022692"/>
    </source>
</evidence>
<dbReference type="EMBL" id="JASPKZ010007266">
    <property type="protein sequence ID" value="KAJ9585516.1"/>
    <property type="molecule type" value="Genomic_DNA"/>
</dbReference>
<keyword evidence="8" id="KW-0677">Repeat</keyword>
<evidence type="ECO:0000256" key="12">
    <source>
        <dbReference type="ARBA" id="ARBA00023055"/>
    </source>
</evidence>
<dbReference type="InterPro" id="IPR037752">
    <property type="entry name" value="C2C_KIAA1228"/>
</dbReference>
<dbReference type="GO" id="GO:0031210">
    <property type="term" value="F:phosphatidylcholine binding"/>
    <property type="evidence" value="ECO:0007669"/>
    <property type="project" value="TreeGrafter"/>
</dbReference>
<evidence type="ECO:0000256" key="14">
    <source>
        <dbReference type="ARBA" id="ARBA00023136"/>
    </source>
</evidence>
<dbReference type="PROSITE" id="PS50004">
    <property type="entry name" value="C2"/>
    <property type="match status" value="2"/>
</dbReference>
<dbReference type="InterPro" id="IPR035892">
    <property type="entry name" value="C2_domain_sf"/>
</dbReference>
<dbReference type="SUPFAM" id="SSF49562">
    <property type="entry name" value="C2 domain (Calcium/lipid-binding domain, CaLB)"/>
    <property type="match status" value="2"/>
</dbReference>
<dbReference type="InterPro" id="IPR051634">
    <property type="entry name" value="Extended_Synaptotagmin"/>
</dbReference>
<keyword evidence="11" id="KW-1133">Transmembrane helix</keyword>
<feature type="non-terminal residue" evidence="17">
    <location>
        <position position="1"/>
    </location>
</feature>
<evidence type="ECO:0000313" key="17">
    <source>
        <dbReference type="EMBL" id="KAJ9585516.1"/>
    </source>
</evidence>
<keyword evidence="13" id="KW-0446">Lipid-binding</keyword>
<dbReference type="PANTHER" id="PTHR45761">
    <property type="entry name" value="EXTENDED SYNAPTOTAGMIN-LIKE PROTEIN 2, ISOFORM C"/>
    <property type="match status" value="1"/>
</dbReference>
<dbReference type="GO" id="GO:0005509">
    <property type="term" value="F:calcium ion binding"/>
    <property type="evidence" value="ECO:0007669"/>
    <property type="project" value="TreeGrafter"/>
</dbReference>
<dbReference type="PANTHER" id="PTHR45761:SF1">
    <property type="entry name" value="EXTENDED SYNAPTOTAGMIN-LIKE PROTEIN 2, ISOFORM C"/>
    <property type="match status" value="1"/>
</dbReference>
<dbReference type="Proteomes" id="UP001233999">
    <property type="component" value="Unassembled WGS sequence"/>
</dbReference>
<comment type="subcellular location">
    <subcellularLocation>
        <location evidence="1">Cell membrane</location>
        <topology evidence="1">Peripheral membrane protein</topology>
    </subcellularLocation>
    <subcellularLocation>
        <location evidence="2">Endoplasmic reticulum membrane</location>
        <topology evidence="2">Multi-pass membrane protein</topology>
    </subcellularLocation>
</comment>
<evidence type="ECO:0000313" key="18">
    <source>
        <dbReference type="Proteomes" id="UP001233999"/>
    </source>
</evidence>
<evidence type="ECO:0000256" key="2">
    <source>
        <dbReference type="ARBA" id="ARBA00004477"/>
    </source>
</evidence>
<evidence type="ECO:0000256" key="7">
    <source>
        <dbReference type="ARBA" id="ARBA00022723"/>
    </source>
</evidence>
<feature type="domain" description="C2" evidence="16">
    <location>
        <begin position="336"/>
        <end position="459"/>
    </location>
</feature>
<evidence type="ECO:0000256" key="9">
    <source>
        <dbReference type="ARBA" id="ARBA00022824"/>
    </source>
</evidence>
<feature type="region of interest" description="Disordered" evidence="15">
    <location>
        <begin position="247"/>
        <end position="333"/>
    </location>
</feature>
<comment type="similarity">
    <text evidence="3">Belongs to the extended synaptotagmin family.</text>
</comment>
<evidence type="ECO:0000256" key="1">
    <source>
        <dbReference type="ARBA" id="ARBA00004202"/>
    </source>
</evidence>
<dbReference type="GO" id="GO:0005544">
    <property type="term" value="F:calcium-dependent phospholipid binding"/>
    <property type="evidence" value="ECO:0007669"/>
    <property type="project" value="TreeGrafter"/>
</dbReference>
<dbReference type="InterPro" id="IPR000008">
    <property type="entry name" value="C2_dom"/>
</dbReference>
<dbReference type="FunFam" id="2.60.40.150:FF:000025">
    <property type="entry name" value="Extended synaptotagmin 2"/>
    <property type="match status" value="1"/>
</dbReference>
<dbReference type="GO" id="GO:0005886">
    <property type="term" value="C:plasma membrane"/>
    <property type="evidence" value="ECO:0007669"/>
    <property type="project" value="UniProtKB-SubCell"/>
</dbReference>
<keyword evidence="4" id="KW-0813">Transport</keyword>
<evidence type="ECO:0000256" key="10">
    <source>
        <dbReference type="ARBA" id="ARBA00022837"/>
    </source>
</evidence>
<evidence type="ECO:0000259" key="16">
    <source>
        <dbReference type="PROSITE" id="PS50004"/>
    </source>
</evidence>
<comment type="caution">
    <text evidence="17">The sequence shown here is derived from an EMBL/GenBank/DDBJ whole genome shotgun (WGS) entry which is preliminary data.</text>
</comment>
<feature type="domain" description="C2" evidence="16">
    <location>
        <begin position="1"/>
        <end position="100"/>
    </location>
</feature>
<reference evidence="17" key="2">
    <citation type="submission" date="2023-05" db="EMBL/GenBank/DDBJ databases">
        <authorList>
            <person name="Fouks B."/>
        </authorList>
    </citation>
    <scope>NUCLEOTIDE SEQUENCE</scope>
    <source>
        <strain evidence="17">Stay&amp;Tobe</strain>
        <tissue evidence="17">Testes</tissue>
    </source>
</reference>
<evidence type="ECO:0000256" key="5">
    <source>
        <dbReference type="ARBA" id="ARBA00022475"/>
    </source>
</evidence>
<dbReference type="Pfam" id="PF00168">
    <property type="entry name" value="C2"/>
    <property type="match status" value="2"/>
</dbReference>
<dbReference type="GO" id="GO:0035091">
    <property type="term" value="F:phosphatidylinositol binding"/>
    <property type="evidence" value="ECO:0007669"/>
    <property type="project" value="TreeGrafter"/>
</dbReference>
<gene>
    <name evidence="17" type="ORF">L9F63_002717</name>
</gene>
<keyword evidence="10" id="KW-0106">Calcium</keyword>
<dbReference type="FunFam" id="2.60.40.150:FF:000093">
    <property type="entry name" value="Extended synaptotagmin 3"/>
    <property type="match status" value="1"/>
</dbReference>
<protein>
    <recommendedName>
        <fullName evidence="16">C2 domain-containing protein</fullName>
    </recommendedName>
</protein>
<dbReference type="GO" id="GO:0008429">
    <property type="term" value="F:phosphatidylethanolamine binding"/>
    <property type="evidence" value="ECO:0007669"/>
    <property type="project" value="TreeGrafter"/>
</dbReference>
<organism evidence="17 18">
    <name type="scientific">Diploptera punctata</name>
    <name type="common">Pacific beetle cockroach</name>
    <dbReference type="NCBI Taxonomy" id="6984"/>
    <lineage>
        <taxon>Eukaryota</taxon>
        <taxon>Metazoa</taxon>
        <taxon>Ecdysozoa</taxon>
        <taxon>Arthropoda</taxon>
        <taxon>Hexapoda</taxon>
        <taxon>Insecta</taxon>
        <taxon>Pterygota</taxon>
        <taxon>Neoptera</taxon>
        <taxon>Polyneoptera</taxon>
        <taxon>Dictyoptera</taxon>
        <taxon>Blattodea</taxon>
        <taxon>Blaberoidea</taxon>
        <taxon>Blaberidae</taxon>
        <taxon>Diplopterinae</taxon>
        <taxon>Diploptera</taxon>
    </lineage>
</organism>
<reference evidence="17" key="1">
    <citation type="journal article" date="2023" name="IScience">
        <title>Live-bearing cockroach genome reveals convergent evolutionary mechanisms linked to viviparity in insects and beyond.</title>
        <authorList>
            <person name="Fouks B."/>
            <person name="Harrison M.C."/>
            <person name="Mikhailova A.A."/>
            <person name="Marchal E."/>
            <person name="English S."/>
            <person name="Carruthers M."/>
            <person name="Jennings E.C."/>
            <person name="Chiamaka E.L."/>
            <person name="Frigard R.A."/>
            <person name="Pippel M."/>
            <person name="Attardo G.M."/>
            <person name="Benoit J.B."/>
            <person name="Bornberg-Bauer E."/>
            <person name="Tobe S.S."/>
        </authorList>
    </citation>
    <scope>NUCLEOTIDE SEQUENCE</scope>
    <source>
        <strain evidence="17">Stay&amp;Tobe</strain>
    </source>
</reference>
<keyword evidence="5" id="KW-1003">Cell membrane</keyword>
<keyword evidence="18" id="KW-1185">Reference proteome</keyword>
<dbReference type="GO" id="GO:0061817">
    <property type="term" value="P:endoplasmic reticulum-plasma membrane tethering"/>
    <property type="evidence" value="ECO:0007669"/>
    <property type="project" value="InterPro"/>
</dbReference>
<evidence type="ECO:0000256" key="11">
    <source>
        <dbReference type="ARBA" id="ARBA00022989"/>
    </source>
</evidence>
<keyword evidence="9" id="KW-0256">Endoplasmic reticulum</keyword>
<accession>A0AAD7ZRU0</accession>
<keyword evidence="12" id="KW-0445">Lipid transport</keyword>
<evidence type="ECO:0000256" key="13">
    <source>
        <dbReference type="ARBA" id="ARBA00023121"/>
    </source>
</evidence>
<evidence type="ECO:0000256" key="3">
    <source>
        <dbReference type="ARBA" id="ARBA00005867"/>
    </source>
</evidence>
<keyword evidence="6" id="KW-0812">Transmembrane</keyword>
<dbReference type="GO" id="GO:0005789">
    <property type="term" value="C:endoplasmic reticulum membrane"/>
    <property type="evidence" value="ECO:0007669"/>
    <property type="project" value="UniProtKB-SubCell"/>
</dbReference>
<dbReference type="GO" id="GO:0006869">
    <property type="term" value="P:lipid transport"/>
    <property type="evidence" value="ECO:0007669"/>
    <property type="project" value="UniProtKB-KW"/>
</dbReference>
<dbReference type="SMART" id="SM00239">
    <property type="entry name" value="C2"/>
    <property type="match status" value="2"/>
</dbReference>
<name>A0AAD7ZRU0_DIPPU</name>
<dbReference type="CDD" id="cd04030">
    <property type="entry name" value="C2C_KIAA1228"/>
    <property type="match status" value="1"/>
</dbReference>